<organism evidence="2 3">
    <name type="scientific">Acorus calamus</name>
    <name type="common">Sweet flag</name>
    <dbReference type="NCBI Taxonomy" id="4465"/>
    <lineage>
        <taxon>Eukaryota</taxon>
        <taxon>Viridiplantae</taxon>
        <taxon>Streptophyta</taxon>
        <taxon>Embryophyta</taxon>
        <taxon>Tracheophyta</taxon>
        <taxon>Spermatophyta</taxon>
        <taxon>Magnoliopsida</taxon>
        <taxon>Liliopsida</taxon>
        <taxon>Acoraceae</taxon>
        <taxon>Acorus</taxon>
    </lineage>
</organism>
<accession>A0AAV9E6X9</accession>
<keyword evidence="3" id="KW-1185">Reference proteome</keyword>
<comment type="caution">
    <text evidence="2">The sequence shown here is derived from an EMBL/GenBank/DDBJ whole genome shotgun (WGS) entry which is preliminary data.</text>
</comment>
<sequence>MRGLYQPPKLQGNLKPWRVVLGPLDGDHLHPSPHPHGQPSVLPHLLWLHQGWESLISLNQSNLLTSVEDHASVEAHWSMSLVGYVVGKVHVFSPFVAFHTKKWKPKGHFTLSIKGNDFFICNFDSEDDLTQVLEGGP</sequence>
<evidence type="ECO:0000259" key="1">
    <source>
        <dbReference type="Pfam" id="PF14111"/>
    </source>
</evidence>
<protein>
    <recommendedName>
        <fullName evidence="1">DUF4283 domain-containing protein</fullName>
    </recommendedName>
</protein>
<feature type="domain" description="DUF4283" evidence="1">
    <location>
        <begin position="74"/>
        <end position="137"/>
    </location>
</feature>
<dbReference type="Proteomes" id="UP001180020">
    <property type="component" value="Unassembled WGS sequence"/>
</dbReference>
<dbReference type="Pfam" id="PF14111">
    <property type="entry name" value="DUF4283"/>
    <property type="match status" value="1"/>
</dbReference>
<dbReference type="EMBL" id="JAUJYO010000009">
    <property type="protein sequence ID" value="KAK1308730.1"/>
    <property type="molecule type" value="Genomic_DNA"/>
</dbReference>
<gene>
    <name evidence="2" type="ORF">QJS10_CPA09g00993</name>
</gene>
<evidence type="ECO:0000313" key="2">
    <source>
        <dbReference type="EMBL" id="KAK1308730.1"/>
    </source>
</evidence>
<dbReference type="InterPro" id="IPR025558">
    <property type="entry name" value="DUF4283"/>
</dbReference>
<reference evidence="2" key="2">
    <citation type="submission" date="2023-06" db="EMBL/GenBank/DDBJ databases">
        <authorList>
            <person name="Ma L."/>
            <person name="Liu K.-W."/>
            <person name="Li Z."/>
            <person name="Hsiao Y.-Y."/>
            <person name="Qi Y."/>
            <person name="Fu T."/>
            <person name="Tang G."/>
            <person name="Zhang D."/>
            <person name="Sun W.-H."/>
            <person name="Liu D.-K."/>
            <person name="Li Y."/>
            <person name="Chen G.-Z."/>
            <person name="Liu X.-D."/>
            <person name="Liao X.-Y."/>
            <person name="Jiang Y.-T."/>
            <person name="Yu X."/>
            <person name="Hao Y."/>
            <person name="Huang J."/>
            <person name="Zhao X.-W."/>
            <person name="Ke S."/>
            <person name="Chen Y.-Y."/>
            <person name="Wu W.-L."/>
            <person name="Hsu J.-L."/>
            <person name="Lin Y.-F."/>
            <person name="Huang M.-D."/>
            <person name="Li C.-Y."/>
            <person name="Huang L."/>
            <person name="Wang Z.-W."/>
            <person name="Zhao X."/>
            <person name="Zhong W.-Y."/>
            <person name="Peng D.-H."/>
            <person name="Ahmad S."/>
            <person name="Lan S."/>
            <person name="Zhang J.-S."/>
            <person name="Tsai W.-C."/>
            <person name="Van De Peer Y."/>
            <person name="Liu Z.-J."/>
        </authorList>
    </citation>
    <scope>NUCLEOTIDE SEQUENCE</scope>
    <source>
        <strain evidence="2">CP</strain>
        <tissue evidence="2">Leaves</tissue>
    </source>
</reference>
<reference evidence="2" key="1">
    <citation type="journal article" date="2023" name="Nat. Commun.">
        <title>Diploid and tetraploid genomes of Acorus and the evolution of monocots.</title>
        <authorList>
            <person name="Ma L."/>
            <person name="Liu K.W."/>
            <person name="Li Z."/>
            <person name="Hsiao Y.Y."/>
            <person name="Qi Y."/>
            <person name="Fu T."/>
            <person name="Tang G.D."/>
            <person name="Zhang D."/>
            <person name="Sun W.H."/>
            <person name="Liu D.K."/>
            <person name="Li Y."/>
            <person name="Chen G.Z."/>
            <person name="Liu X.D."/>
            <person name="Liao X.Y."/>
            <person name="Jiang Y.T."/>
            <person name="Yu X."/>
            <person name="Hao Y."/>
            <person name="Huang J."/>
            <person name="Zhao X.W."/>
            <person name="Ke S."/>
            <person name="Chen Y.Y."/>
            <person name="Wu W.L."/>
            <person name="Hsu J.L."/>
            <person name="Lin Y.F."/>
            <person name="Huang M.D."/>
            <person name="Li C.Y."/>
            <person name="Huang L."/>
            <person name="Wang Z.W."/>
            <person name="Zhao X."/>
            <person name="Zhong W.Y."/>
            <person name="Peng D.H."/>
            <person name="Ahmad S."/>
            <person name="Lan S."/>
            <person name="Zhang J.S."/>
            <person name="Tsai W.C."/>
            <person name="Van de Peer Y."/>
            <person name="Liu Z.J."/>
        </authorList>
    </citation>
    <scope>NUCLEOTIDE SEQUENCE</scope>
    <source>
        <strain evidence="2">CP</strain>
    </source>
</reference>
<dbReference type="AlphaFoldDB" id="A0AAV9E6X9"/>
<name>A0AAV9E6X9_ACOCL</name>
<proteinExistence type="predicted"/>
<evidence type="ECO:0000313" key="3">
    <source>
        <dbReference type="Proteomes" id="UP001180020"/>
    </source>
</evidence>